<dbReference type="EMBL" id="CM039428">
    <property type="protein sequence ID" value="KAI4351294.1"/>
    <property type="molecule type" value="Genomic_DNA"/>
</dbReference>
<gene>
    <name evidence="1" type="ORF">L6164_005670</name>
</gene>
<accession>A0ACB9PTG5</accession>
<protein>
    <submittedName>
        <fullName evidence="1">Uncharacterized protein</fullName>
    </submittedName>
</protein>
<comment type="caution">
    <text evidence="1">The sequence shown here is derived from an EMBL/GenBank/DDBJ whole genome shotgun (WGS) entry which is preliminary data.</text>
</comment>
<reference evidence="1 2" key="1">
    <citation type="journal article" date="2022" name="DNA Res.">
        <title>Chromosomal-level genome assembly of the orchid tree Bauhinia variegata (Leguminosae; Cercidoideae) supports the allotetraploid origin hypothesis of Bauhinia.</title>
        <authorList>
            <person name="Zhong Y."/>
            <person name="Chen Y."/>
            <person name="Zheng D."/>
            <person name="Pang J."/>
            <person name="Liu Y."/>
            <person name="Luo S."/>
            <person name="Meng S."/>
            <person name="Qian L."/>
            <person name="Wei D."/>
            <person name="Dai S."/>
            <person name="Zhou R."/>
        </authorList>
    </citation>
    <scope>NUCLEOTIDE SEQUENCE [LARGE SCALE GENOMIC DNA]</scope>
    <source>
        <strain evidence="1">BV-YZ2020</strain>
    </source>
</reference>
<sequence>MQNPANHHEVAQYQAPFNGKLASVFLTLPVTNPSFFQADNAMTMAHFQALKPKPSNCIETRAAPGISKDWRYRGLEGSICRSSKPVRKELLKTKDSRAIIAYLRSSDRQRRKRNNGLKDDEEENLGPKLKALKPC</sequence>
<evidence type="ECO:0000313" key="1">
    <source>
        <dbReference type="EMBL" id="KAI4351294.1"/>
    </source>
</evidence>
<dbReference type="Proteomes" id="UP000828941">
    <property type="component" value="Chromosome 3"/>
</dbReference>
<keyword evidence="2" id="KW-1185">Reference proteome</keyword>
<name>A0ACB9PTG5_BAUVA</name>
<proteinExistence type="predicted"/>
<organism evidence="1 2">
    <name type="scientific">Bauhinia variegata</name>
    <name type="common">Purple orchid tree</name>
    <name type="synonym">Phanera variegata</name>
    <dbReference type="NCBI Taxonomy" id="167791"/>
    <lineage>
        <taxon>Eukaryota</taxon>
        <taxon>Viridiplantae</taxon>
        <taxon>Streptophyta</taxon>
        <taxon>Embryophyta</taxon>
        <taxon>Tracheophyta</taxon>
        <taxon>Spermatophyta</taxon>
        <taxon>Magnoliopsida</taxon>
        <taxon>eudicotyledons</taxon>
        <taxon>Gunneridae</taxon>
        <taxon>Pentapetalae</taxon>
        <taxon>rosids</taxon>
        <taxon>fabids</taxon>
        <taxon>Fabales</taxon>
        <taxon>Fabaceae</taxon>
        <taxon>Cercidoideae</taxon>
        <taxon>Cercideae</taxon>
        <taxon>Bauhiniinae</taxon>
        <taxon>Bauhinia</taxon>
    </lineage>
</organism>
<evidence type="ECO:0000313" key="2">
    <source>
        <dbReference type="Proteomes" id="UP000828941"/>
    </source>
</evidence>